<evidence type="ECO:0000313" key="2">
    <source>
        <dbReference type="EMBL" id="ETO26002.1"/>
    </source>
</evidence>
<sequence>MPSLSNEDVRCTFKPQVLFPNQLKDRVFRDVNGDGRKAAKPMATKEEANQDLSEDSLIIEKKLDAYCDTLALPETDRGMLFNQLFLNAPVPDEYDDNEKAKKSMDNCIGTSLTDGVIQCLLKLRIRDICLRRPQIAVNESDWIRVECNLLSLPLEDMNLISDASAALPRQYTYERTSGVFKISTALSKEEQIKIEHQVYITNLIIVSLHHFTYTQKTIIDCIPCFKRYEVTYSVDNQSQCTFLLLDTDFKKPMGVTDTNHETTADANSHDHNNTIWFEINVPVRATTLEKTSKPSSTPSVIKTLFAKLPLNTIWSFETDSNLDRVDDIRKCLTVEIFRTRHPQHVVRRGVGYLSNAEVDSVGTLAIGVELNWMLPVISKSVATLGFISLHDTKQVQTTENIDMQQNDSDHDNGHDNDHDNGHDNDHDNDHDIEDEKVNIFIIVVDLETQKDKQNESAKENGKEKWIKELKPNEVINNVSKYKNTLDVGDLMAVYCRIKSIRITSRQWLEGKKTRKWTPVIVYHSIPSLRTPPSSSSSLHETRVPISTSAWDEDIIYCDHETICKMIVTSEWLEQLQQHKHTCFVDIHLWDKSSTLATTTTTTVGSSPMRIGMVKIPWRVFCDCIEKPTYCKCLSPFASWSLLLQQVMVNSPLPIVDPQDPGLVIGEMDLCLALGSLSQMQMLSECNWHASLIQNYLRMRVAKLHFQKTQSSRLEDIATADLAKTNSLKHLNHNPDDSNVSLTESIGDLAFMLNCPSTSAVNAVFPKPSVAPIKQTPLPLLQHPKKNVTDDTKIKRDDCKKTHSFQLAIEMQEMQDNLIKGHKFLLIRYRFPTDMTTISTHLVDITSTTTATMKTCDQRQFPIGFVHQHRLQLCEQEDIAQHLMDVHGSIIFELYMTDNQYEQTRQKMLNIGNVVLSVEDLIRTVQCPVDLRLKVNVTHIALAKLCFEPIFLYVSGCHSCDGNHSASMLITNVDSAKSNDTETTETKDYIDNSIEKKDKLIGNEKQTNRDDKYTTSDSHSYPTVHLKLEIHRATGLQVLSDVMLKRYPFLKSLLSKGLTTCVFFHYHPSTTPYNPGLMCFFCIYNIFVVSNSKCPEYCLETQFSDVPLSWTKSLKKEAEEDSLLDGYIQFTLTQQIPLDETSHWKQQQRLPPSLIQSGDDPDHVYLILGLCRVHLRDVMPEKEWVVLRPHELCVDPTLRIAN</sequence>
<gene>
    <name evidence="2" type="ORF">RFI_11135</name>
</gene>
<feature type="non-terminal residue" evidence="2">
    <location>
        <position position="1201"/>
    </location>
</feature>
<dbReference type="AlphaFoldDB" id="X6NKV1"/>
<feature type="compositionally biased region" description="Basic and acidic residues" evidence="1">
    <location>
        <begin position="407"/>
        <end position="430"/>
    </location>
</feature>
<keyword evidence="3" id="KW-1185">Reference proteome</keyword>
<evidence type="ECO:0000313" key="3">
    <source>
        <dbReference type="Proteomes" id="UP000023152"/>
    </source>
</evidence>
<protein>
    <submittedName>
        <fullName evidence="2">Uncharacterized protein</fullName>
    </submittedName>
</protein>
<dbReference type="Proteomes" id="UP000023152">
    <property type="component" value="Unassembled WGS sequence"/>
</dbReference>
<evidence type="ECO:0000256" key="1">
    <source>
        <dbReference type="SAM" id="MobiDB-lite"/>
    </source>
</evidence>
<organism evidence="2 3">
    <name type="scientific">Reticulomyxa filosa</name>
    <dbReference type="NCBI Taxonomy" id="46433"/>
    <lineage>
        <taxon>Eukaryota</taxon>
        <taxon>Sar</taxon>
        <taxon>Rhizaria</taxon>
        <taxon>Retaria</taxon>
        <taxon>Foraminifera</taxon>
        <taxon>Monothalamids</taxon>
        <taxon>Reticulomyxidae</taxon>
        <taxon>Reticulomyxa</taxon>
    </lineage>
</organism>
<feature type="region of interest" description="Disordered" evidence="1">
    <location>
        <begin position="404"/>
        <end position="430"/>
    </location>
</feature>
<dbReference type="EMBL" id="ASPP01008149">
    <property type="protein sequence ID" value="ETO26002.1"/>
    <property type="molecule type" value="Genomic_DNA"/>
</dbReference>
<name>X6NKV1_RETFI</name>
<comment type="caution">
    <text evidence="2">The sequence shown here is derived from an EMBL/GenBank/DDBJ whole genome shotgun (WGS) entry which is preliminary data.</text>
</comment>
<reference evidence="2 3" key="1">
    <citation type="journal article" date="2013" name="Curr. Biol.">
        <title>The Genome of the Foraminiferan Reticulomyxa filosa.</title>
        <authorList>
            <person name="Glockner G."/>
            <person name="Hulsmann N."/>
            <person name="Schleicher M."/>
            <person name="Noegel A.A."/>
            <person name="Eichinger L."/>
            <person name="Gallinger C."/>
            <person name="Pawlowski J."/>
            <person name="Sierra R."/>
            <person name="Euteneuer U."/>
            <person name="Pillet L."/>
            <person name="Moustafa A."/>
            <person name="Platzer M."/>
            <person name="Groth M."/>
            <person name="Szafranski K."/>
            <person name="Schliwa M."/>
        </authorList>
    </citation>
    <scope>NUCLEOTIDE SEQUENCE [LARGE SCALE GENOMIC DNA]</scope>
</reference>
<proteinExistence type="predicted"/>
<accession>X6NKV1</accession>